<keyword evidence="4" id="KW-1185">Reference proteome</keyword>
<evidence type="ECO:0000313" key="4">
    <source>
        <dbReference type="Proteomes" id="UP000683436"/>
    </source>
</evidence>
<dbReference type="EC" id="1.1.1.100" evidence="3"/>
<dbReference type="PRINTS" id="PR00080">
    <property type="entry name" value="SDRFAMILY"/>
</dbReference>
<dbReference type="InterPro" id="IPR002347">
    <property type="entry name" value="SDR_fam"/>
</dbReference>
<dbReference type="Pfam" id="PF13561">
    <property type="entry name" value="adh_short_C2"/>
    <property type="match status" value="1"/>
</dbReference>
<sequence>MTNVFDLTGRKAVVTGGSRGIGGAIAELFLEHGAEVAICHLDDHDNAESFKDRLKTRGLELHSTECDVSDPAAVAAFAEWAQERMGSVDIVVNSAGLGGGDRPFSMTDDSDWDRIVGVNLRGTMLVTKAFFGAMVSRNYGRIINVASQLAYKGAPGLAHYCAAKAGVVGFTRALAYEGAPYNVMVNAIAPGPVDTELLRNHSKEWLEAKKAQLPIGRFGHVAEIAPTALLLASAAGAFYAGQTLSPNGGDVML</sequence>
<dbReference type="RefSeq" id="WP_197445535.1">
    <property type="nucleotide sequence ID" value="NZ_CP076683.1"/>
</dbReference>
<dbReference type="SUPFAM" id="SSF51735">
    <property type="entry name" value="NAD(P)-binding Rossmann-fold domains"/>
    <property type="match status" value="1"/>
</dbReference>
<dbReference type="SMART" id="SM00822">
    <property type="entry name" value="PKS_KR"/>
    <property type="match status" value="1"/>
</dbReference>
<proteinExistence type="inferred from homology"/>
<gene>
    <name evidence="3" type="primary">fabG</name>
    <name evidence="3" type="ORF">KQ248_08375</name>
</gene>
<evidence type="ECO:0000259" key="2">
    <source>
        <dbReference type="SMART" id="SM00822"/>
    </source>
</evidence>
<accession>A0ABX8J114</accession>
<organism evidence="3 4">
    <name type="scientific">Stutzerimonas zhaodongensis</name>
    <dbReference type="NCBI Taxonomy" id="1176257"/>
    <lineage>
        <taxon>Bacteria</taxon>
        <taxon>Pseudomonadati</taxon>
        <taxon>Pseudomonadota</taxon>
        <taxon>Gammaproteobacteria</taxon>
        <taxon>Pseudomonadales</taxon>
        <taxon>Pseudomonadaceae</taxon>
        <taxon>Stutzerimonas</taxon>
    </lineage>
</organism>
<name>A0ABX8J114_9GAMM</name>
<feature type="domain" description="Ketoreductase" evidence="2">
    <location>
        <begin position="10"/>
        <end position="191"/>
    </location>
</feature>
<dbReference type="GO" id="GO:0004316">
    <property type="term" value="F:3-oxoacyl-[acyl-carrier-protein] reductase (NADPH) activity"/>
    <property type="evidence" value="ECO:0007669"/>
    <property type="project" value="UniProtKB-EC"/>
</dbReference>
<dbReference type="EMBL" id="CP076683">
    <property type="protein sequence ID" value="QWV18654.1"/>
    <property type="molecule type" value="Genomic_DNA"/>
</dbReference>
<dbReference type="InterPro" id="IPR020904">
    <property type="entry name" value="Sc_DH/Rdtase_CS"/>
</dbReference>
<dbReference type="NCBIfam" id="NF009466">
    <property type="entry name" value="PRK12826.1-2"/>
    <property type="match status" value="1"/>
</dbReference>
<evidence type="ECO:0000313" key="3">
    <source>
        <dbReference type="EMBL" id="QWV18654.1"/>
    </source>
</evidence>
<keyword evidence="3" id="KW-0560">Oxidoreductase</keyword>
<dbReference type="PRINTS" id="PR00081">
    <property type="entry name" value="GDHRDH"/>
</dbReference>
<evidence type="ECO:0000256" key="1">
    <source>
        <dbReference type="ARBA" id="ARBA00006484"/>
    </source>
</evidence>
<comment type="similarity">
    <text evidence="1">Belongs to the short-chain dehydrogenases/reductases (SDR) family.</text>
</comment>
<dbReference type="Gene3D" id="3.40.50.720">
    <property type="entry name" value="NAD(P)-binding Rossmann-like Domain"/>
    <property type="match status" value="1"/>
</dbReference>
<dbReference type="PANTHER" id="PTHR42760">
    <property type="entry name" value="SHORT-CHAIN DEHYDROGENASES/REDUCTASES FAMILY MEMBER"/>
    <property type="match status" value="1"/>
</dbReference>
<reference evidence="3 4" key="1">
    <citation type="submission" date="2021-06" db="EMBL/GenBank/DDBJ databases">
        <title>Microbial metabolic specificity influences pelagic lipid remineralization.</title>
        <authorList>
            <person name="Behrendt L."/>
            <person name="Hunter J.E."/>
            <person name="Alcolombri U."/>
            <person name="Smriga S."/>
            <person name="Mincer T."/>
            <person name="Lowenstein D.P."/>
            <person name="Peaudecerf F.J."/>
            <person name="Fernandez V.I."/>
            <person name="Fredricks H."/>
            <person name="Almblad H."/>
            <person name="Harrison J.J."/>
            <person name="Stocker R."/>
            <person name="Van Mooy B.A.S."/>
        </authorList>
    </citation>
    <scope>NUCLEOTIDE SEQUENCE [LARGE SCALE GENOMIC DNA]</scope>
    <source>
        <strain evidence="3 4">A252</strain>
    </source>
</reference>
<dbReference type="CDD" id="cd05233">
    <property type="entry name" value="SDR_c"/>
    <property type="match status" value="1"/>
</dbReference>
<protein>
    <submittedName>
        <fullName evidence="3">3-oxoacyl-ACP reductase FabG</fullName>
        <ecNumber evidence="3">1.1.1.100</ecNumber>
    </submittedName>
</protein>
<dbReference type="Proteomes" id="UP000683436">
    <property type="component" value="Chromosome"/>
</dbReference>
<dbReference type="InterPro" id="IPR057326">
    <property type="entry name" value="KR_dom"/>
</dbReference>
<dbReference type="PROSITE" id="PS00061">
    <property type="entry name" value="ADH_SHORT"/>
    <property type="match status" value="1"/>
</dbReference>
<dbReference type="InterPro" id="IPR036291">
    <property type="entry name" value="NAD(P)-bd_dom_sf"/>
</dbReference>